<dbReference type="PANTHER" id="PTHR43744:SF8">
    <property type="entry name" value="SN-GLYCEROL-3-PHOSPHATE TRANSPORT SYSTEM PERMEASE PROTEIN UGPE"/>
    <property type="match status" value="1"/>
</dbReference>
<dbReference type="Gene3D" id="1.10.3720.10">
    <property type="entry name" value="MetI-like"/>
    <property type="match status" value="1"/>
</dbReference>
<feature type="transmembrane region" description="Helical" evidence="7">
    <location>
        <begin position="20"/>
        <end position="42"/>
    </location>
</feature>
<proteinExistence type="inferred from homology"/>
<protein>
    <submittedName>
        <fullName evidence="9">Raffinose/stachyose/melibiose transport system permease protein</fullName>
    </submittedName>
</protein>
<dbReference type="InterPro" id="IPR035906">
    <property type="entry name" value="MetI-like_sf"/>
</dbReference>
<dbReference type="SUPFAM" id="SSF161098">
    <property type="entry name" value="MetI-like"/>
    <property type="match status" value="1"/>
</dbReference>
<dbReference type="AlphaFoldDB" id="A0A841HXU4"/>
<gene>
    <name evidence="9" type="ORF">HNR42_001786</name>
</gene>
<dbReference type="CDD" id="cd06261">
    <property type="entry name" value="TM_PBP2"/>
    <property type="match status" value="1"/>
</dbReference>
<dbReference type="GO" id="GO:0005886">
    <property type="term" value="C:plasma membrane"/>
    <property type="evidence" value="ECO:0007669"/>
    <property type="project" value="UniProtKB-SubCell"/>
</dbReference>
<evidence type="ECO:0000313" key="10">
    <source>
        <dbReference type="Proteomes" id="UP000569951"/>
    </source>
</evidence>
<keyword evidence="3" id="KW-1003">Cell membrane</keyword>
<comment type="subcellular location">
    <subcellularLocation>
        <location evidence="1 7">Cell membrane</location>
        <topology evidence="1 7">Multi-pass membrane protein</topology>
    </subcellularLocation>
</comment>
<dbReference type="Pfam" id="PF00528">
    <property type="entry name" value="BPD_transp_1"/>
    <property type="match status" value="1"/>
</dbReference>
<feature type="transmembrane region" description="Helical" evidence="7">
    <location>
        <begin position="78"/>
        <end position="102"/>
    </location>
</feature>
<dbReference type="GO" id="GO:0055085">
    <property type="term" value="P:transmembrane transport"/>
    <property type="evidence" value="ECO:0007669"/>
    <property type="project" value="InterPro"/>
</dbReference>
<feature type="transmembrane region" description="Helical" evidence="7">
    <location>
        <begin position="114"/>
        <end position="135"/>
    </location>
</feature>
<keyword evidence="6 7" id="KW-0472">Membrane</keyword>
<accession>A0A841HXU4</accession>
<evidence type="ECO:0000256" key="1">
    <source>
        <dbReference type="ARBA" id="ARBA00004651"/>
    </source>
</evidence>
<evidence type="ECO:0000256" key="5">
    <source>
        <dbReference type="ARBA" id="ARBA00022989"/>
    </source>
</evidence>
<evidence type="ECO:0000256" key="3">
    <source>
        <dbReference type="ARBA" id="ARBA00022475"/>
    </source>
</evidence>
<reference evidence="9 10" key="1">
    <citation type="submission" date="2020-08" db="EMBL/GenBank/DDBJ databases">
        <title>Genomic Encyclopedia of Type Strains, Phase IV (KMG-IV): sequencing the most valuable type-strain genomes for metagenomic binning, comparative biology and taxonomic classification.</title>
        <authorList>
            <person name="Goeker M."/>
        </authorList>
    </citation>
    <scope>NUCLEOTIDE SEQUENCE [LARGE SCALE GENOMIC DNA]</scope>
    <source>
        <strain evidence="9 10">DSM 21458</strain>
    </source>
</reference>
<organism evidence="9 10">
    <name type="scientific">Deinobacterium chartae</name>
    <dbReference type="NCBI Taxonomy" id="521158"/>
    <lineage>
        <taxon>Bacteria</taxon>
        <taxon>Thermotogati</taxon>
        <taxon>Deinococcota</taxon>
        <taxon>Deinococci</taxon>
        <taxon>Deinococcales</taxon>
        <taxon>Deinococcaceae</taxon>
        <taxon>Deinobacterium</taxon>
    </lineage>
</organism>
<dbReference type="EMBL" id="JACHHG010000005">
    <property type="protein sequence ID" value="MBB6098361.1"/>
    <property type="molecule type" value="Genomic_DNA"/>
</dbReference>
<keyword evidence="2 7" id="KW-0813">Transport</keyword>
<feature type="transmembrane region" description="Helical" evidence="7">
    <location>
        <begin position="203"/>
        <end position="226"/>
    </location>
</feature>
<comment type="caution">
    <text evidence="9">The sequence shown here is derived from an EMBL/GenBank/DDBJ whole genome shotgun (WGS) entry which is preliminary data.</text>
</comment>
<dbReference type="Proteomes" id="UP000569951">
    <property type="component" value="Unassembled WGS sequence"/>
</dbReference>
<feature type="transmembrane region" description="Helical" evidence="7">
    <location>
        <begin position="246"/>
        <end position="268"/>
    </location>
</feature>
<feature type="domain" description="ABC transmembrane type-1" evidence="8">
    <location>
        <begin position="79"/>
        <end position="270"/>
    </location>
</feature>
<feature type="transmembrane region" description="Helical" evidence="7">
    <location>
        <begin position="147"/>
        <end position="166"/>
    </location>
</feature>
<dbReference type="PROSITE" id="PS50928">
    <property type="entry name" value="ABC_TM1"/>
    <property type="match status" value="1"/>
</dbReference>
<dbReference type="PANTHER" id="PTHR43744">
    <property type="entry name" value="ABC TRANSPORTER PERMEASE PROTEIN MG189-RELATED-RELATED"/>
    <property type="match status" value="1"/>
</dbReference>
<dbReference type="RefSeq" id="WP_183986672.1">
    <property type="nucleotide sequence ID" value="NZ_JACHHG010000005.1"/>
</dbReference>
<evidence type="ECO:0000256" key="7">
    <source>
        <dbReference type="RuleBase" id="RU363032"/>
    </source>
</evidence>
<comment type="similarity">
    <text evidence="7">Belongs to the binding-protein-dependent transport system permease family.</text>
</comment>
<evidence type="ECO:0000259" key="8">
    <source>
        <dbReference type="PROSITE" id="PS50928"/>
    </source>
</evidence>
<evidence type="ECO:0000256" key="4">
    <source>
        <dbReference type="ARBA" id="ARBA00022692"/>
    </source>
</evidence>
<evidence type="ECO:0000313" key="9">
    <source>
        <dbReference type="EMBL" id="MBB6098361.1"/>
    </source>
</evidence>
<evidence type="ECO:0000256" key="6">
    <source>
        <dbReference type="ARBA" id="ARBA00023136"/>
    </source>
</evidence>
<sequence length="285" mass="32155">MLTAAQPQQTRTRVRHPSLVGVYLLLIVYALLVAYPLLWMLLSSFKSTQDIYQRSWSLPQEWHFENYLTAWNQGISDYFLNSVIVTGSTIALTLLLGSLCAYGLSRFDFRYSNALLLLCIGGMLVSPQVSLVPLFKMMQALHIHDTFLAMILPYVAYRLPMTVLLVRSFFLSIPRELDEAAYIDGCTPLQIFWRIYLPLSRSILLTAAVLTAYYAWNEFLFAIIFIDSDHLKTIPAGLMNFRDALSTNWGVLLAGLVIAALPIIVLFLSMQKYFLSGMTAGSVKG</sequence>
<keyword evidence="4 7" id="KW-0812">Transmembrane</keyword>
<keyword evidence="10" id="KW-1185">Reference proteome</keyword>
<evidence type="ECO:0000256" key="2">
    <source>
        <dbReference type="ARBA" id="ARBA00022448"/>
    </source>
</evidence>
<name>A0A841HXU4_9DEIO</name>
<keyword evidence="5 7" id="KW-1133">Transmembrane helix</keyword>
<dbReference type="InterPro" id="IPR000515">
    <property type="entry name" value="MetI-like"/>
</dbReference>